<protein>
    <recommendedName>
        <fullName evidence="8">Thymidylate kinase</fullName>
        <ecNumber evidence="8">2.7.4.9</ecNumber>
    </recommendedName>
    <alternativeName>
        <fullName evidence="8">dTMP kinase</fullName>
    </alternativeName>
</protein>
<dbReference type="GO" id="GO:0004798">
    <property type="term" value="F:dTMP kinase activity"/>
    <property type="evidence" value="ECO:0007669"/>
    <property type="project" value="UniProtKB-UniRule"/>
</dbReference>
<accession>A0A1G2H3U2</accession>
<dbReference type="CDD" id="cd01672">
    <property type="entry name" value="TMPK"/>
    <property type="match status" value="1"/>
</dbReference>
<evidence type="ECO:0000256" key="7">
    <source>
        <dbReference type="ARBA" id="ARBA00048743"/>
    </source>
</evidence>
<keyword evidence="4 8" id="KW-0547">Nucleotide-binding</keyword>
<dbReference type="AlphaFoldDB" id="A0A1G2H3U2"/>
<dbReference type="InterPro" id="IPR018094">
    <property type="entry name" value="Thymidylate_kinase"/>
</dbReference>
<evidence type="ECO:0000256" key="6">
    <source>
        <dbReference type="ARBA" id="ARBA00022840"/>
    </source>
</evidence>
<dbReference type="EC" id="2.7.4.9" evidence="8"/>
<reference evidence="10 11" key="1">
    <citation type="journal article" date="2016" name="Nat. Commun.">
        <title>Thousands of microbial genomes shed light on interconnected biogeochemical processes in an aquifer system.</title>
        <authorList>
            <person name="Anantharaman K."/>
            <person name="Brown C.T."/>
            <person name="Hug L.A."/>
            <person name="Sharon I."/>
            <person name="Castelle C.J."/>
            <person name="Probst A.J."/>
            <person name="Thomas B.C."/>
            <person name="Singh A."/>
            <person name="Wilkins M.J."/>
            <person name="Karaoz U."/>
            <person name="Brodie E.L."/>
            <person name="Williams K.H."/>
            <person name="Hubbard S.S."/>
            <person name="Banfield J.F."/>
        </authorList>
    </citation>
    <scope>NUCLEOTIDE SEQUENCE [LARGE SCALE GENOMIC DNA]</scope>
</reference>
<dbReference type="NCBIfam" id="TIGR00041">
    <property type="entry name" value="DTMP_kinase"/>
    <property type="match status" value="1"/>
</dbReference>
<evidence type="ECO:0000256" key="3">
    <source>
        <dbReference type="ARBA" id="ARBA00022727"/>
    </source>
</evidence>
<dbReference type="InterPro" id="IPR027417">
    <property type="entry name" value="P-loop_NTPase"/>
</dbReference>
<proteinExistence type="inferred from homology"/>
<dbReference type="PANTHER" id="PTHR10344:SF4">
    <property type="entry name" value="UMP-CMP KINASE 2, MITOCHONDRIAL"/>
    <property type="match status" value="1"/>
</dbReference>
<keyword evidence="2 8" id="KW-0808">Transferase</keyword>
<dbReference type="InterPro" id="IPR039430">
    <property type="entry name" value="Thymidylate_kin-like_dom"/>
</dbReference>
<dbReference type="GO" id="GO:0006235">
    <property type="term" value="P:dTTP biosynthetic process"/>
    <property type="evidence" value="ECO:0007669"/>
    <property type="project" value="UniProtKB-UniRule"/>
</dbReference>
<comment type="catalytic activity">
    <reaction evidence="7 8">
        <text>dTMP + ATP = dTDP + ADP</text>
        <dbReference type="Rhea" id="RHEA:13517"/>
        <dbReference type="ChEBI" id="CHEBI:30616"/>
        <dbReference type="ChEBI" id="CHEBI:58369"/>
        <dbReference type="ChEBI" id="CHEBI:63528"/>
        <dbReference type="ChEBI" id="CHEBI:456216"/>
        <dbReference type="EC" id="2.7.4.9"/>
    </reaction>
</comment>
<keyword evidence="6 8" id="KW-0067">ATP-binding</keyword>
<dbReference type="GO" id="GO:0005524">
    <property type="term" value="F:ATP binding"/>
    <property type="evidence" value="ECO:0007669"/>
    <property type="project" value="UniProtKB-UniRule"/>
</dbReference>
<keyword evidence="3 8" id="KW-0545">Nucleotide biosynthesis</keyword>
<feature type="binding site" evidence="8">
    <location>
        <begin position="11"/>
        <end position="18"/>
    </location>
    <ligand>
        <name>ATP</name>
        <dbReference type="ChEBI" id="CHEBI:30616"/>
    </ligand>
</feature>
<dbReference type="GO" id="GO:0006233">
    <property type="term" value="P:dTDP biosynthetic process"/>
    <property type="evidence" value="ECO:0007669"/>
    <property type="project" value="InterPro"/>
</dbReference>
<evidence type="ECO:0000259" key="9">
    <source>
        <dbReference type="Pfam" id="PF02223"/>
    </source>
</evidence>
<organism evidence="10 11">
    <name type="scientific">Candidatus Ryanbacteria bacterium RIFCSPLOWO2_12_FULL_47_9c</name>
    <dbReference type="NCBI Taxonomy" id="1802131"/>
    <lineage>
        <taxon>Bacteria</taxon>
        <taxon>Candidatus Ryaniibacteriota</taxon>
    </lineage>
</organism>
<gene>
    <name evidence="8" type="primary">tmk</name>
    <name evidence="10" type="ORF">A3G60_00950</name>
</gene>
<evidence type="ECO:0000256" key="8">
    <source>
        <dbReference type="HAMAP-Rule" id="MF_00165"/>
    </source>
</evidence>
<name>A0A1G2H3U2_9BACT</name>
<dbReference type="Gene3D" id="3.40.50.300">
    <property type="entry name" value="P-loop containing nucleotide triphosphate hydrolases"/>
    <property type="match status" value="1"/>
</dbReference>
<dbReference type="PANTHER" id="PTHR10344">
    <property type="entry name" value="THYMIDYLATE KINASE"/>
    <property type="match status" value="1"/>
</dbReference>
<evidence type="ECO:0000256" key="5">
    <source>
        <dbReference type="ARBA" id="ARBA00022777"/>
    </source>
</evidence>
<evidence type="ECO:0000256" key="4">
    <source>
        <dbReference type="ARBA" id="ARBA00022741"/>
    </source>
</evidence>
<comment type="caution">
    <text evidence="10">The sequence shown here is derived from an EMBL/GenBank/DDBJ whole genome shotgun (WGS) entry which is preliminary data.</text>
</comment>
<evidence type="ECO:0000256" key="2">
    <source>
        <dbReference type="ARBA" id="ARBA00022679"/>
    </source>
</evidence>
<dbReference type="Proteomes" id="UP000178996">
    <property type="component" value="Unassembled WGS sequence"/>
</dbReference>
<dbReference type="GO" id="GO:0005829">
    <property type="term" value="C:cytosol"/>
    <property type="evidence" value="ECO:0007669"/>
    <property type="project" value="TreeGrafter"/>
</dbReference>
<comment type="similarity">
    <text evidence="1 8">Belongs to the thymidylate kinase family.</text>
</comment>
<keyword evidence="5 8" id="KW-0418">Kinase</keyword>
<feature type="domain" description="Thymidylate kinase-like" evidence="9">
    <location>
        <begin position="9"/>
        <end position="195"/>
    </location>
</feature>
<sequence length="205" mass="23415">MKRGKFIVIDGGEGAGKTAVLKWFAEIPFGKKFLITHEPGGTPFADRIRALALSREAAKVGAETQFGLMWAARADHLQHKILPALEKGKNVICDRFDSATYAYQIRAQGAEHLEDLFWQTREKFLDAVKPDLYIFFDVESEEGLRRVANRKGKKTHFDERKLDFHKKVRAGFLDFFKNVPHKIIDANQYLKAVKSDFLECVKMAL</sequence>
<dbReference type="GO" id="GO:0006227">
    <property type="term" value="P:dUDP biosynthetic process"/>
    <property type="evidence" value="ECO:0007669"/>
    <property type="project" value="TreeGrafter"/>
</dbReference>
<evidence type="ECO:0000256" key="1">
    <source>
        <dbReference type="ARBA" id="ARBA00009776"/>
    </source>
</evidence>
<dbReference type="HAMAP" id="MF_00165">
    <property type="entry name" value="Thymidylate_kinase"/>
    <property type="match status" value="1"/>
</dbReference>
<comment type="function">
    <text evidence="8">Phosphorylation of dTMP to form dTDP in both de novo and salvage pathways of dTTP synthesis.</text>
</comment>
<evidence type="ECO:0000313" key="11">
    <source>
        <dbReference type="Proteomes" id="UP000178996"/>
    </source>
</evidence>
<dbReference type="Pfam" id="PF02223">
    <property type="entry name" value="Thymidylate_kin"/>
    <property type="match status" value="1"/>
</dbReference>
<dbReference type="SUPFAM" id="SSF52540">
    <property type="entry name" value="P-loop containing nucleoside triphosphate hydrolases"/>
    <property type="match status" value="1"/>
</dbReference>
<evidence type="ECO:0000313" key="10">
    <source>
        <dbReference type="EMBL" id="OGZ57154.1"/>
    </source>
</evidence>
<dbReference type="EMBL" id="MHOB01000031">
    <property type="protein sequence ID" value="OGZ57154.1"/>
    <property type="molecule type" value="Genomic_DNA"/>
</dbReference>